<dbReference type="Proteomes" id="UP001374584">
    <property type="component" value="Unassembled WGS sequence"/>
</dbReference>
<dbReference type="EMBL" id="JAYMYR010000008">
    <property type="protein sequence ID" value="KAK7348301.1"/>
    <property type="molecule type" value="Genomic_DNA"/>
</dbReference>
<organism evidence="1 2">
    <name type="scientific">Phaseolus coccineus</name>
    <name type="common">Scarlet runner bean</name>
    <name type="synonym">Phaseolus multiflorus</name>
    <dbReference type="NCBI Taxonomy" id="3886"/>
    <lineage>
        <taxon>Eukaryota</taxon>
        <taxon>Viridiplantae</taxon>
        <taxon>Streptophyta</taxon>
        <taxon>Embryophyta</taxon>
        <taxon>Tracheophyta</taxon>
        <taxon>Spermatophyta</taxon>
        <taxon>Magnoliopsida</taxon>
        <taxon>eudicotyledons</taxon>
        <taxon>Gunneridae</taxon>
        <taxon>Pentapetalae</taxon>
        <taxon>rosids</taxon>
        <taxon>fabids</taxon>
        <taxon>Fabales</taxon>
        <taxon>Fabaceae</taxon>
        <taxon>Papilionoideae</taxon>
        <taxon>50 kb inversion clade</taxon>
        <taxon>NPAAA clade</taxon>
        <taxon>indigoferoid/millettioid clade</taxon>
        <taxon>Phaseoleae</taxon>
        <taxon>Phaseolus</taxon>
    </lineage>
</organism>
<protein>
    <submittedName>
        <fullName evidence="1">Uncharacterized protein</fullName>
    </submittedName>
</protein>
<evidence type="ECO:0000313" key="2">
    <source>
        <dbReference type="Proteomes" id="UP001374584"/>
    </source>
</evidence>
<comment type="caution">
    <text evidence="1">The sequence shown here is derived from an EMBL/GenBank/DDBJ whole genome shotgun (WGS) entry which is preliminary data.</text>
</comment>
<evidence type="ECO:0000313" key="1">
    <source>
        <dbReference type="EMBL" id="KAK7348301.1"/>
    </source>
</evidence>
<sequence length="181" mass="20343">MCRSVGVGLGCTIPWQLEFVLAYSSTYSNSDELGWNLSMLQTQSEQNGRSSNKEPCRIICGSLYAKLVFSHEEGDLEKQKEDKEDGLSRKSRVRHNGEERLKGICHESGMLSCYIDLEPSRRGFLSLQVYSKRKMTLVGRAEVKQNGEKRLEGICHEGGMLSRLEGSRMKGSEMCSKPAKI</sequence>
<gene>
    <name evidence="1" type="ORF">VNO80_22852</name>
</gene>
<accession>A0AAN9M5M4</accession>
<keyword evidence="2" id="KW-1185">Reference proteome</keyword>
<name>A0AAN9M5M4_PHACN</name>
<reference evidence="1 2" key="1">
    <citation type="submission" date="2024-01" db="EMBL/GenBank/DDBJ databases">
        <title>The genomes of 5 underutilized Papilionoideae crops provide insights into root nodulation and disease resistanc.</title>
        <authorList>
            <person name="Jiang F."/>
        </authorList>
    </citation>
    <scope>NUCLEOTIDE SEQUENCE [LARGE SCALE GENOMIC DNA]</scope>
    <source>
        <strain evidence="1">JINMINGXINNONG_FW02</strain>
        <tissue evidence="1">Leaves</tissue>
    </source>
</reference>
<proteinExistence type="predicted"/>
<dbReference type="AlphaFoldDB" id="A0AAN9M5M4"/>